<feature type="domain" description="Bacteriophage T5 Orf172 DNA-binding" evidence="2">
    <location>
        <begin position="191"/>
        <end position="289"/>
    </location>
</feature>
<dbReference type="InterPro" id="IPR018306">
    <property type="entry name" value="Phage_T5_Orf172_DNA-bd"/>
</dbReference>
<dbReference type="Pfam" id="PF10544">
    <property type="entry name" value="T5orf172"/>
    <property type="match status" value="1"/>
</dbReference>
<dbReference type="EMBL" id="ML736176">
    <property type="protein sequence ID" value="KAE8380926.1"/>
    <property type="molecule type" value="Genomic_DNA"/>
</dbReference>
<organism evidence="3 4">
    <name type="scientific">Aspergillus bertholletiae</name>
    <dbReference type="NCBI Taxonomy" id="1226010"/>
    <lineage>
        <taxon>Eukaryota</taxon>
        <taxon>Fungi</taxon>
        <taxon>Dikarya</taxon>
        <taxon>Ascomycota</taxon>
        <taxon>Pezizomycotina</taxon>
        <taxon>Eurotiomycetes</taxon>
        <taxon>Eurotiomycetidae</taxon>
        <taxon>Eurotiales</taxon>
        <taxon>Aspergillaceae</taxon>
        <taxon>Aspergillus</taxon>
        <taxon>Aspergillus subgen. Circumdati</taxon>
    </lineage>
</organism>
<gene>
    <name evidence="3" type="ORF">BDV26DRAFT_256525</name>
</gene>
<name>A0A5N7BGL8_9EURO</name>
<dbReference type="Proteomes" id="UP000326198">
    <property type="component" value="Unassembled WGS sequence"/>
</dbReference>
<feature type="region of interest" description="Disordered" evidence="1">
    <location>
        <begin position="332"/>
        <end position="362"/>
    </location>
</feature>
<evidence type="ECO:0000313" key="4">
    <source>
        <dbReference type="Proteomes" id="UP000326198"/>
    </source>
</evidence>
<evidence type="ECO:0000313" key="3">
    <source>
        <dbReference type="EMBL" id="KAE8380926.1"/>
    </source>
</evidence>
<sequence length="362" mass="40570">MPRDIRQSLSKDNQHCPSQTLKGARCKNTHRANLSNIIHSLDSLMSIKPTNFVQCINDLVTATLCSVHQKVARKELQAWGADLSHVCSIRQAPTPPVSPSNYRIVALADWIRTIGHTDNPSQGAAISVSQPAKMSTPTNVPRVFTTIQNFSRYPIQDSRRSVAESLERLLLRPLTKADISSQGHMYVYWQPGNFGHLKIGRSSDVDRRMTEWVAQCKKPLQVYFPSRGDLDGHPDDMLPVNHIQRVEALVHMELKYCRRIENQCPGCAKAHKEWFEIPHRLAVDVVRKWMAWMRTSPYEKRLSGTEAQWVLKDEAKLRLKGVAQPLKSISIAGPTAKSGRPPSGHLAVSGAGDAKSGRRLTI</sequence>
<dbReference type="OrthoDB" id="2417614at2759"/>
<reference evidence="3 4" key="1">
    <citation type="submission" date="2019-04" db="EMBL/GenBank/DDBJ databases">
        <title>Friends and foes A comparative genomics studyof 23 Aspergillus species from section Flavi.</title>
        <authorList>
            <consortium name="DOE Joint Genome Institute"/>
            <person name="Kjaerbolling I."/>
            <person name="Vesth T."/>
            <person name="Frisvad J.C."/>
            <person name="Nybo J.L."/>
            <person name="Theobald S."/>
            <person name="Kildgaard S."/>
            <person name="Isbrandt T."/>
            <person name="Kuo A."/>
            <person name="Sato A."/>
            <person name="Lyhne E.K."/>
            <person name="Kogle M.E."/>
            <person name="Wiebenga A."/>
            <person name="Kun R.S."/>
            <person name="Lubbers R.J."/>
            <person name="Makela M.R."/>
            <person name="Barry K."/>
            <person name="Chovatia M."/>
            <person name="Clum A."/>
            <person name="Daum C."/>
            <person name="Haridas S."/>
            <person name="He G."/>
            <person name="LaButti K."/>
            <person name="Lipzen A."/>
            <person name="Mondo S."/>
            <person name="Riley R."/>
            <person name="Salamov A."/>
            <person name="Simmons B.A."/>
            <person name="Magnuson J.K."/>
            <person name="Henrissat B."/>
            <person name="Mortensen U.H."/>
            <person name="Larsen T.O."/>
            <person name="Devries R.P."/>
            <person name="Grigoriev I.V."/>
            <person name="Machida M."/>
            <person name="Baker S.E."/>
            <person name="Andersen M.R."/>
        </authorList>
    </citation>
    <scope>NUCLEOTIDE SEQUENCE [LARGE SCALE GENOMIC DNA]</scope>
    <source>
        <strain evidence="3 4">IBT 29228</strain>
    </source>
</reference>
<feature type="region of interest" description="Disordered" evidence="1">
    <location>
        <begin position="1"/>
        <end position="22"/>
    </location>
</feature>
<dbReference type="SMART" id="SM00974">
    <property type="entry name" value="T5orf172"/>
    <property type="match status" value="1"/>
</dbReference>
<dbReference type="PANTHER" id="PTHR28094:SF1">
    <property type="entry name" value="MEIOTICALLY UP-REGULATED GENE 113 PROTEIN"/>
    <property type="match status" value="1"/>
</dbReference>
<dbReference type="InterPro" id="IPR053006">
    <property type="entry name" value="Meiosis_regulatory"/>
</dbReference>
<protein>
    <submittedName>
        <fullName evidence="3">Meiotically up-regulated gene 113-domain-containing protein</fullName>
    </submittedName>
</protein>
<proteinExistence type="predicted"/>
<evidence type="ECO:0000259" key="2">
    <source>
        <dbReference type="SMART" id="SM00974"/>
    </source>
</evidence>
<dbReference type="PANTHER" id="PTHR28094">
    <property type="entry name" value="MEIOTICALLY UP-REGULATED GENE 113 PROTEIN"/>
    <property type="match status" value="1"/>
</dbReference>
<dbReference type="AlphaFoldDB" id="A0A5N7BGL8"/>
<feature type="compositionally biased region" description="Polar residues" evidence="1">
    <location>
        <begin position="7"/>
        <end position="21"/>
    </location>
</feature>
<evidence type="ECO:0000256" key="1">
    <source>
        <dbReference type="SAM" id="MobiDB-lite"/>
    </source>
</evidence>
<keyword evidence="4" id="KW-1185">Reference proteome</keyword>
<accession>A0A5N7BGL8</accession>